<sequence>MPQQATCTMPKFTVASRMYDFSQFVTIQPKQAIKFIPRTKSTAQLSLLEIIKEKSEIYKESVNWHLFHVSQSRPKNSCYDAELYQILNSGRSQLSNTCSGTIPCKNTNNDEHDIELFKIDLLSALSKIQDKHDNKHLNERKLKSSESWAEIVSRKELIDDERFGRKIWIAIGGDKASANPMCLTDKPSSFQKVEMFTYFHLPTKETLASSKHVPSNSYFNLHQIVALNAIETDPCFN</sequence>
<reference evidence="2" key="1">
    <citation type="submission" date="2022-11" db="UniProtKB">
        <authorList>
            <consortium name="WormBaseParasite"/>
        </authorList>
    </citation>
    <scope>IDENTIFICATION</scope>
</reference>
<organism evidence="1 2">
    <name type="scientific">Romanomermis culicivorax</name>
    <name type="common">Nematode worm</name>
    <dbReference type="NCBI Taxonomy" id="13658"/>
    <lineage>
        <taxon>Eukaryota</taxon>
        <taxon>Metazoa</taxon>
        <taxon>Ecdysozoa</taxon>
        <taxon>Nematoda</taxon>
        <taxon>Enoplea</taxon>
        <taxon>Dorylaimia</taxon>
        <taxon>Mermithida</taxon>
        <taxon>Mermithoidea</taxon>
        <taxon>Mermithidae</taxon>
        <taxon>Romanomermis</taxon>
    </lineage>
</organism>
<protein>
    <submittedName>
        <fullName evidence="2">Uncharacterized protein</fullName>
    </submittedName>
</protein>
<dbReference type="WBParaSite" id="nRc.2.0.1.t09488-RA">
    <property type="protein sequence ID" value="nRc.2.0.1.t09488-RA"/>
    <property type="gene ID" value="nRc.2.0.1.g09488"/>
</dbReference>
<dbReference type="Proteomes" id="UP000887565">
    <property type="component" value="Unplaced"/>
</dbReference>
<evidence type="ECO:0000313" key="1">
    <source>
        <dbReference type="Proteomes" id="UP000887565"/>
    </source>
</evidence>
<dbReference type="AlphaFoldDB" id="A0A915I5S9"/>
<accession>A0A915I5S9</accession>
<proteinExistence type="predicted"/>
<keyword evidence="1" id="KW-1185">Reference proteome</keyword>
<name>A0A915I5S9_ROMCU</name>
<evidence type="ECO:0000313" key="2">
    <source>
        <dbReference type="WBParaSite" id="nRc.2.0.1.t09488-RA"/>
    </source>
</evidence>